<keyword evidence="12" id="KW-1185">Reference proteome</keyword>
<dbReference type="PROSITE" id="PS00653">
    <property type="entry name" value="GLYCOSYL_HYDROL_F1_2"/>
    <property type="match status" value="1"/>
</dbReference>
<evidence type="ECO:0000256" key="9">
    <source>
        <dbReference type="PROSITE-ProRule" id="PRU10055"/>
    </source>
</evidence>
<reference evidence="12" key="1">
    <citation type="journal article" date="2019" name="Int. J. Syst. Evol. Microbiol.">
        <title>The Global Catalogue of Microorganisms (GCM) 10K type strain sequencing project: providing services to taxonomists for standard genome sequencing and annotation.</title>
        <authorList>
            <consortium name="The Broad Institute Genomics Platform"/>
            <consortium name="The Broad Institute Genome Sequencing Center for Infectious Disease"/>
            <person name="Wu L."/>
            <person name="Ma J."/>
        </authorList>
    </citation>
    <scope>NUCLEOTIDE SEQUENCE [LARGE SCALE GENOMIC DNA]</scope>
    <source>
        <strain evidence="12">CGMCC 4.7289</strain>
    </source>
</reference>
<gene>
    <name evidence="11" type="ORF">ACFOZ4_32700</name>
</gene>
<evidence type="ECO:0000256" key="8">
    <source>
        <dbReference type="ARBA" id="ARBA00023326"/>
    </source>
</evidence>
<dbReference type="PROSITE" id="PS00572">
    <property type="entry name" value="GLYCOSYL_HYDROL_F1_1"/>
    <property type="match status" value="1"/>
</dbReference>
<comment type="catalytic activity">
    <reaction evidence="1 10">
        <text>Hydrolysis of terminal, non-reducing beta-D-glucosyl residues with release of beta-D-glucose.</text>
        <dbReference type="EC" id="3.2.1.21"/>
    </reaction>
</comment>
<name>A0ABV8LWG8_9ACTN</name>
<dbReference type="RefSeq" id="WP_253756399.1">
    <property type="nucleotide sequence ID" value="NZ_JAMZDZ010000001.1"/>
</dbReference>
<evidence type="ECO:0000313" key="11">
    <source>
        <dbReference type="EMBL" id="MFC4135397.1"/>
    </source>
</evidence>
<evidence type="ECO:0000256" key="6">
    <source>
        <dbReference type="ARBA" id="ARBA00023277"/>
    </source>
</evidence>
<dbReference type="Gene3D" id="3.20.20.80">
    <property type="entry name" value="Glycosidases"/>
    <property type="match status" value="1"/>
</dbReference>
<keyword evidence="8" id="KW-0624">Polysaccharide degradation</keyword>
<dbReference type="PANTHER" id="PTHR10353:SF36">
    <property type="entry name" value="LP05116P"/>
    <property type="match status" value="1"/>
</dbReference>
<dbReference type="InterPro" id="IPR017736">
    <property type="entry name" value="Glyco_hydro_1_beta-glucosidase"/>
</dbReference>
<keyword evidence="4 10" id="KW-0378">Hydrolase</keyword>
<keyword evidence="7 10" id="KW-0326">Glycosidase</keyword>
<keyword evidence="5" id="KW-0136">Cellulose degradation</keyword>
<dbReference type="SUPFAM" id="SSF51445">
    <property type="entry name" value="(Trans)glycosidases"/>
    <property type="match status" value="1"/>
</dbReference>
<dbReference type="Proteomes" id="UP001595816">
    <property type="component" value="Unassembled WGS sequence"/>
</dbReference>
<dbReference type="Pfam" id="PF00232">
    <property type="entry name" value="Glyco_hydro_1"/>
    <property type="match status" value="1"/>
</dbReference>
<evidence type="ECO:0000256" key="4">
    <source>
        <dbReference type="ARBA" id="ARBA00022801"/>
    </source>
</evidence>
<evidence type="ECO:0000256" key="1">
    <source>
        <dbReference type="ARBA" id="ARBA00000448"/>
    </source>
</evidence>
<sequence>MTSNSDFPADFLWGAATASYQIEGAVTEGGRTPSIWDTFSHTPGRTVNGDTGDVACDHYHRMGEDVALMAKLGLKAYRFSTSWSRIQPHGRGPVSPDGIDFYSRLVDELLEQGIQPWITLYHWDLPQELEDAGGWPNRDTAERFGEYAALTQAALGDRVKHWITLNEPWCTAYLGYGNGHHAPGRTDPVDALAAAHHLNLGHGLAVRALRTDADARIGLTLNLHSLLPHTESPADLDAVRRIDGVGNRVFLDPVLRGAYPEDVAADVAHLTDLEFVRPGDLAVTSAPLDFLGVNYYSRQVVSGPSGSGETDSHSGAWPGSEQVEFHRRGLPVTQMGWEIDPEGLTALLRRVHQEYGPIPLYITENGAAYADEIGADGAVADPERIDYIGRHLAEVAGMIGEGIPLAGYFAWSLLDNFEWAWGYEKRFGLVHVDYTTQVRTPKASASWYADVIQANSLITADGTGK</sequence>
<dbReference type="GO" id="GO:0008422">
    <property type="term" value="F:beta-glucosidase activity"/>
    <property type="evidence" value="ECO:0007669"/>
    <property type="project" value="UniProtKB-EC"/>
</dbReference>
<protein>
    <recommendedName>
        <fullName evidence="3 10">Beta-glucosidase</fullName>
        <ecNumber evidence="3 10">3.2.1.21</ecNumber>
    </recommendedName>
</protein>
<evidence type="ECO:0000256" key="2">
    <source>
        <dbReference type="ARBA" id="ARBA00010838"/>
    </source>
</evidence>
<dbReference type="PRINTS" id="PR00131">
    <property type="entry name" value="GLHYDRLASE1"/>
</dbReference>
<dbReference type="NCBIfam" id="TIGR03356">
    <property type="entry name" value="BGL"/>
    <property type="match status" value="1"/>
</dbReference>
<evidence type="ECO:0000256" key="10">
    <source>
        <dbReference type="RuleBase" id="RU361175"/>
    </source>
</evidence>
<keyword evidence="6" id="KW-0119">Carbohydrate metabolism</keyword>
<dbReference type="EMBL" id="JBHSAY010000021">
    <property type="protein sequence ID" value="MFC4135397.1"/>
    <property type="molecule type" value="Genomic_DNA"/>
</dbReference>
<dbReference type="InterPro" id="IPR033132">
    <property type="entry name" value="GH_1_N_CS"/>
</dbReference>
<dbReference type="InterPro" id="IPR001360">
    <property type="entry name" value="Glyco_hydro_1"/>
</dbReference>
<dbReference type="InterPro" id="IPR018120">
    <property type="entry name" value="Glyco_hydro_1_AS"/>
</dbReference>
<evidence type="ECO:0000256" key="7">
    <source>
        <dbReference type="ARBA" id="ARBA00023295"/>
    </source>
</evidence>
<organism evidence="11 12">
    <name type="scientific">Hamadaea flava</name>
    <dbReference type="NCBI Taxonomy" id="1742688"/>
    <lineage>
        <taxon>Bacteria</taxon>
        <taxon>Bacillati</taxon>
        <taxon>Actinomycetota</taxon>
        <taxon>Actinomycetes</taxon>
        <taxon>Micromonosporales</taxon>
        <taxon>Micromonosporaceae</taxon>
        <taxon>Hamadaea</taxon>
    </lineage>
</organism>
<evidence type="ECO:0000256" key="5">
    <source>
        <dbReference type="ARBA" id="ARBA00023001"/>
    </source>
</evidence>
<dbReference type="EC" id="3.2.1.21" evidence="3 10"/>
<dbReference type="InterPro" id="IPR017853">
    <property type="entry name" value="GH"/>
</dbReference>
<comment type="similarity">
    <text evidence="2 10">Belongs to the glycosyl hydrolase 1 family.</text>
</comment>
<proteinExistence type="inferred from homology"/>
<evidence type="ECO:0000313" key="12">
    <source>
        <dbReference type="Proteomes" id="UP001595816"/>
    </source>
</evidence>
<evidence type="ECO:0000256" key="3">
    <source>
        <dbReference type="ARBA" id="ARBA00012744"/>
    </source>
</evidence>
<comment type="caution">
    <text evidence="11">The sequence shown here is derived from an EMBL/GenBank/DDBJ whole genome shotgun (WGS) entry which is preliminary data.</text>
</comment>
<feature type="active site" description="Nucleophile" evidence="9">
    <location>
        <position position="364"/>
    </location>
</feature>
<dbReference type="PANTHER" id="PTHR10353">
    <property type="entry name" value="GLYCOSYL HYDROLASE"/>
    <property type="match status" value="1"/>
</dbReference>
<accession>A0ABV8LWG8</accession>